<dbReference type="InterPro" id="IPR037782">
    <property type="entry name" value="Spt7"/>
</dbReference>
<feature type="non-terminal residue" evidence="5">
    <location>
        <position position="1"/>
    </location>
</feature>
<accession>F4P848</accession>
<keyword evidence="1 2" id="KW-0103">Bromodomain</keyword>
<proteinExistence type="predicted"/>
<dbReference type="OrthoDB" id="21449at2759"/>
<dbReference type="EMBL" id="GL882888">
    <property type="protein sequence ID" value="EGF78745.1"/>
    <property type="molecule type" value="Genomic_DNA"/>
</dbReference>
<organism evidence="5 6">
    <name type="scientific">Batrachochytrium dendrobatidis (strain JAM81 / FGSC 10211)</name>
    <name type="common">Frog chytrid fungus</name>
    <dbReference type="NCBI Taxonomy" id="684364"/>
    <lineage>
        <taxon>Eukaryota</taxon>
        <taxon>Fungi</taxon>
        <taxon>Fungi incertae sedis</taxon>
        <taxon>Chytridiomycota</taxon>
        <taxon>Chytridiomycota incertae sedis</taxon>
        <taxon>Chytridiomycetes</taxon>
        <taxon>Rhizophydiales</taxon>
        <taxon>Rhizophydiales incertae sedis</taxon>
        <taxon>Batrachochytrium</taxon>
    </lineage>
</organism>
<dbReference type="Gene3D" id="1.20.920.10">
    <property type="entry name" value="Bromodomain-like"/>
    <property type="match status" value="1"/>
</dbReference>
<dbReference type="PRINTS" id="PR00503">
    <property type="entry name" value="BROMODOMAIN"/>
</dbReference>
<evidence type="ECO:0000256" key="3">
    <source>
        <dbReference type="SAM" id="Phobius"/>
    </source>
</evidence>
<name>F4P848_BATDJ</name>
<evidence type="ECO:0000313" key="6">
    <source>
        <dbReference type="Proteomes" id="UP000007241"/>
    </source>
</evidence>
<dbReference type="Pfam" id="PF00439">
    <property type="entry name" value="Bromodomain"/>
    <property type="match status" value="1"/>
</dbReference>
<dbReference type="SMART" id="SM00297">
    <property type="entry name" value="BROMO"/>
    <property type="match status" value="1"/>
</dbReference>
<dbReference type="InParanoid" id="F4P848"/>
<dbReference type="AlphaFoldDB" id="F4P848"/>
<dbReference type="GO" id="GO:0006325">
    <property type="term" value="P:chromatin organization"/>
    <property type="evidence" value="ECO:0007669"/>
    <property type="project" value="UniProtKB-ARBA"/>
</dbReference>
<keyword evidence="6" id="KW-1185">Reference proteome</keyword>
<dbReference type="GO" id="GO:0046695">
    <property type="term" value="C:SLIK (SAGA-like) complex"/>
    <property type="evidence" value="ECO:0007669"/>
    <property type="project" value="InterPro"/>
</dbReference>
<dbReference type="InterPro" id="IPR001487">
    <property type="entry name" value="Bromodomain"/>
</dbReference>
<keyword evidence="3" id="KW-0472">Membrane</keyword>
<protein>
    <recommendedName>
        <fullName evidence="4">Bromo domain-containing protein</fullName>
    </recommendedName>
</protein>
<dbReference type="PROSITE" id="PS50014">
    <property type="entry name" value="BROMODOMAIN_2"/>
    <property type="match status" value="1"/>
</dbReference>
<feature type="domain" description="Bromo" evidence="4">
    <location>
        <begin position="1"/>
        <end position="66"/>
    </location>
</feature>
<dbReference type="PANTHER" id="PTHR47343">
    <property type="entry name" value="TRANSCRIPTIONAL ACTIVATOR SPT7"/>
    <property type="match status" value="1"/>
</dbReference>
<evidence type="ECO:0000259" key="4">
    <source>
        <dbReference type="PROSITE" id="PS50014"/>
    </source>
</evidence>
<dbReference type="STRING" id="684364.F4P848"/>
<feature type="transmembrane region" description="Helical" evidence="3">
    <location>
        <begin position="49"/>
        <end position="69"/>
    </location>
</feature>
<dbReference type="GO" id="GO:0000124">
    <property type="term" value="C:SAGA complex"/>
    <property type="evidence" value="ECO:0007669"/>
    <property type="project" value="InterPro"/>
</dbReference>
<dbReference type="Proteomes" id="UP000007241">
    <property type="component" value="Unassembled WGS sequence"/>
</dbReference>
<dbReference type="OMA" id="SIWEYVE"/>
<dbReference type="RefSeq" id="XP_006680639.1">
    <property type="nucleotide sequence ID" value="XM_006680576.1"/>
</dbReference>
<dbReference type="SUPFAM" id="SSF47370">
    <property type="entry name" value="Bromodomain"/>
    <property type="match status" value="1"/>
</dbReference>
<reference evidence="5 6" key="1">
    <citation type="submission" date="2009-12" db="EMBL/GenBank/DDBJ databases">
        <title>The draft genome of Batrachochytrium dendrobatidis.</title>
        <authorList>
            <consortium name="US DOE Joint Genome Institute (JGI-PGF)"/>
            <person name="Kuo A."/>
            <person name="Salamov A."/>
            <person name="Schmutz J."/>
            <person name="Lucas S."/>
            <person name="Pitluck S."/>
            <person name="Rosenblum E."/>
            <person name="Stajich J."/>
            <person name="Eisen M."/>
            <person name="Grigoriev I.V."/>
        </authorList>
    </citation>
    <scope>NUCLEOTIDE SEQUENCE [LARGE SCALE GENOMIC DNA]</scope>
    <source>
        <strain evidence="6">JAM81 / FGSC 10211</strain>
    </source>
</reference>
<dbReference type="HOGENOM" id="CLU_129458_3_1_1"/>
<gene>
    <name evidence="5" type="ORF">BATDEDRAFT_13157</name>
</gene>
<evidence type="ECO:0000256" key="1">
    <source>
        <dbReference type="ARBA" id="ARBA00023117"/>
    </source>
</evidence>
<sequence>SLPFLKPVQKREAPNYFDIIKCPMDLGTMSKKLKALQYNSKEDFANDLYLIWTNCMTYNTIPASIYLLLRSNFYQKHRLKC</sequence>
<keyword evidence="3" id="KW-1133">Transmembrane helix</keyword>
<dbReference type="InterPro" id="IPR036427">
    <property type="entry name" value="Bromodomain-like_sf"/>
</dbReference>
<evidence type="ECO:0000256" key="2">
    <source>
        <dbReference type="PROSITE-ProRule" id="PRU00035"/>
    </source>
</evidence>
<evidence type="ECO:0000313" key="5">
    <source>
        <dbReference type="EMBL" id="EGF78745.1"/>
    </source>
</evidence>
<keyword evidence="3" id="KW-0812">Transmembrane</keyword>
<dbReference type="PANTHER" id="PTHR47343:SF1">
    <property type="entry name" value="TRANSCRIPTIONAL ACTIVATOR SPT7"/>
    <property type="match status" value="1"/>
</dbReference>
<dbReference type="GeneID" id="18236772"/>